<dbReference type="PRINTS" id="PR00503">
    <property type="entry name" value="BROMODOMAIN"/>
</dbReference>
<dbReference type="PANTHER" id="PTHR16062:SF19">
    <property type="entry name" value="PROTEIN POLYBROMO-1"/>
    <property type="match status" value="1"/>
</dbReference>
<comment type="subcellular location">
    <subcellularLocation>
        <location evidence="1">Nucleus</location>
    </subcellularLocation>
</comment>
<dbReference type="EMBL" id="ATCN01001221">
    <property type="protein sequence ID" value="EPR77838.1"/>
    <property type="molecule type" value="Genomic_DNA"/>
</dbReference>
<feature type="domain" description="Bromo" evidence="9">
    <location>
        <begin position="83"/>
        <end position="149"/>
    </location>
</feature>
<keyword evidence="6" id="KW-0804">Transcription</keyword>
<dbReference type="InterPro" id="IPR001487">
    <property type="entry name" value="Bromodomain"/>
</dbReference>
<dbReference type="GO" id="GO:0006368">
    <property type="term" value="P:transcription elongation by RNA polymerase II"/>
    <property type="evidence" value="ECO:0007669"/>
    <property type="project" value="TreeGrafter"/>
</dbReference>
<dbReference type="HOGENOM" id="CLU_1614885_0_0_1"/>
<organism evidence="10 11">
    <name type="scientific">Spraguea lophii (strain 42_110)</name>
    <name type="common">Microsporidian parasite</name>
    <dbReference type="NCBI Taxonomy" id="1358809"/>
    <lineage>
        <taxon>Eukaryota</taxon>
        <taxon>Fungi</taxon>
        <taxon>Fungi incertae sedis</taxon>
        <taxon>Microsporidia</taxon>
        <taxon>Spragueidae</taxon>
        <taxon>Spraguea</taxon>
    </lineage>
</organism>
<dbReference type="Proteomes" id="UP000014978">
    <property type="component" value="Unassembled WGS sequence"/>
</dbReference>
<evidence type="ECO:0000256" key="2">
    <source>
        <dbReference type="ARBA" id="ARBA00022737"/>
    </source>
</evidence>
<dbReference type="VEuPathDB" id="MicrosporidiaDB:SLOPH_165"/>
<proteinExistence type="predicted"/>
<evidence type="ECO:0000256" key="3">
    <source>
        <dbReference type="ARBA" id="ARBA00022853"/>
    </source>
</evidence>
<dbReference type="Pfam" id="PF00439">
    <property type="entry name" value="Bromodomain"/>
    <property type="match status" value="1"/>
</dbReference>
<dbReference type="InParanoid" id="S7XPH4"/>
<keyword evidence="2" id="KW-0677">Repeat</keyword>
<evidence type="ECO:0000256" key="6">
    <source>
        <dbReference type="ARBA" id="ARBA00023163"/>
    </source>
</evidence>
<dbReference type="AlphaFoldDB" id="S7XPH4"/>
<accession>S7XPH4</accession>
<comment type="caution">
    <text evidence="10">The sequence shown here is derived from an EMBL/GenBank/DDBJ whole genome shotgun (WGS) entry which is preliminary data.</text>
</comment>
<dbReference type="OrthoDB" id="6017at2759"/>
<reference evidence="11" key="1">
    <citation type="journal article" date="2013" name="PLoS Genet.">
        <title>The genome of Spraguea lophii and the basis of host-microsporidian interactions.</title>
        <authorList>
            <person name="Campbell S.E."/>
            <person name="Williams T.A."/>
            <person name="Yousuf A."/>
            <person name="Soanes D.M."/>
            <person name="Paszkiewicz K.H."/>
            <person name="Williams B.A.P."/>
        </authorList>
    </citation>
    <scope>NUCLEOTIDE SEQUENCE [LARGE SCALE GENOMIC DNA]</scope>
    <source>
        <strain evidence="11">42_110</strain>
    </source>
</reference>
<dbReference type="GO" id="GO:0003682">
    <property type="term" value="F:chromatin binding"/>
    <property type="evidence" value="ECO:0007669"/>
    <property type="project" value="TreeGrafter"/>
</dbReference>
<dbReference type="Gene3D" id="1.20.920.10">
    <property type="entry name" value="Bromodomain-like"/>
    <property type="match status" value="1"/>
</dbReference>
<evidence type="ECO:0000256" key="7">
    <source>
        <dbReference type="ARBA" id="ARBA00023242"/>
    </source>
</evidence>
<sequence>ILYNGNSNDYNISNKELEYIINDNSNTNGNATNNINSITTTNINITNNDITTNNDLLQEEVLVNYKEKIKELLDIIINLRDKKGREIIYLFMMLPSSVDYPDYYQIIKNPISIECMKKKEYKNYEEFIEDIMLMIDNAKTYNIEGSIVYSDANIIKDAVIDYNSK</sequence>
<dbReference type="InterPro" id="IPR037382">
    <property type="entry name" value="Rsc/polybromo"/>
</dbReference>
<dbReference type="GO" id="GO:0006338">
    <property type="term" value="P:chromatin remodeling"/>
    <property type="evidence" value="ECO:0007669"/>
    <property type="project" value="InterPro"/>
</dbReference>
<dbReference type="PANTHER" id="PTHR16062">
    <property type="entry name" value="SWI/SNF-RELATED"/>
    <property type="match status" value="1"/>
</dbReference>
<feature type="non-terminal residue" evidence="10">
    <location>
        <position position="1"/>
    </location>
</feature>
<evidence type="ECO:0000256" key="1">
    <source>
        <dbReference type="ARBA" id="ARBA00004123"/>
    </source>
</evidence>
<keyword evidence="11" id="KW-1185">Reference proteome</keyword>
<name>S7XPH4_SPRLO</name>
<evidence type="ECO:0000313" key="11">
    <source>
        <dbReference type="Proteomes" id="UP000014978"/>
    </source>
</evidence>
<dbReference type="GO" id="GO:0016586">
    <property type="term" value="C:RSC-type complex"/>
    <property type="evidence" value="ECO:0007669"/>
    <property type="project" value="InterPro"/>
</dbReference>
<keyword evidence="4" id="KW-0805">Transcription regulation</keyword>
<evidence type="ECO:0000256" key="8">
    <source>
        <dbReference type="PROSITE-ProRule" id="PRU00035"/>
    </source>
</evidence>
<dbReference type="STRING" id="1358809.S7XPH4"/>
<evidence type="ECO:0000256" key="4">
    <source>
        <dbReference type="ARBA" id="ARBA00023015"/>
    </source>
</evidence>
<dbReference type="PROSITE" id="PS50014">
    <property type="entry name" value="BROMODOMAIN_2"/>
    <property type="match status" value="1"/>
</dbReference>
<dbReference type="SUPFAM" id="SSF47370">
    <property type="entry name" value="Bromodomain"/>
    <property type="match status" value="1"/>
</dbReference>
<evidence type="ECO:0000259" key="9">
    <source>
        <dbReference type="PROSITE" id="PS50014"/>
    </source>
</evidence>
<gene>
    <name evidence="10" type="ORF">SLOPH_165</name>
</gene>
<protein>
    <submittedName>
        <fullName evidence="10">Bromodomain containing protein</fullName>
    </submittedName>
</protein>
<dbReference type="InterPro" id="IPR036427">
    <property type="entry name" value="Bromodomain-like_sf"/>
</dbReference>
<evidence type="ECO:0000313" key="10">
    <source>
        <dbReference type="EMBL" id="EPR77838.1"/>
    </source>
</evidence>
<keyword evidence="3" id="KW-0156">Chromatin regulator</keyword>
<dbReference type="SMART" id="SM00297">
    <property type="entry name" value="BROMO"/>
    <property type="match status" value="1"/>
</dbReference>
<evidence type="ECO:0000256" key="5">
    <source>
        <dbReference type="ARBA" id="ARBA00023117"/>
    </source>
</evidence>
<keyword evidence="5 8" id="KW-0103">Bromodomain</keyword>
<keyword evidence="7" id="KW-0539">Nucleus</keyword>